<protein>
    <submittedName>
        <fullName evidence="1">Uncharacterized protein</fullName>
    </submittedName>
</protein>
<comment type="caution">
    <text evidence="1">The sequence shown here is derived from an EMBL/GenBank/DDBJ whole genome shotgun (WGS) entry which is preliminary data.</text>
</comment>
<name>A0ABQ5KV65_9EUKA</name>
<accession>A0ABQ5KV65</accession>
<dbReference type="EMBL" id="BQXS01011201">
    <property type="protein sequence ID" value="GKT36350.1"/>
    <property type="molecule type" value="Genomic_DNA"/>
</dbReference>
<gene>
    <name evidence="1" type="ORF">ADUPG1_009331</name>
</gene>
<organism evidence="1 2">
    <name type="scientific">Aduncisulcus paluster</name>
    <dbReference type="NCBI Taxonomy" id="2918883"/>
    <lineage>
        <taxon>Eukaryota</taxon>
        <taxon>Metamonada</taxon>
        <taxon>Carpediemonas-like organisms</taxon>
        <taxon>Aduncisulcus</taxon>
    </lineage>
</organism>
<evidence type="ECO:0000313" key="2">
    <source>
        <dbReference type="Proteomes" id="UP001057375"/>
    </source>
</evidence>
<dbReference type="Proteomes" id="UP001057375">
    <property type="component" value="Unassembled WGS sequence"/>
</dbReference>
<proteinExistence type="predicted"/>
<keyword evidence="2" id="KW-1185">Reference proteome</keyword>
<sequence>MDIPKTIHKTQFISECIGRDPLAKLPYISPENSIELDMVHFEGDYFGRWTPGRLKKCILGKSRTCYRRIQLFLLSPRYLSGIFVCLWRDSPHNPKTMCIGCHSIAGKYFEKVFSVSPLSHDFEWQFFPIDIPDIVSCELIHHSSQGCTDMSLIRCVYFVSDIHQEQSIEQAILFEEAEHSTSLILSPEEIPVLSKFVQVGRSCSFYRPPLDLYDKRAAILDIPHSGGQFLGKWRNLFRLINFLLGRSRIVFQELHLKFLFSPNIHGIYVCLWRDSLDSAKKMRCIFHQQSGDMKTIVYTFPKLTHEFEWHWLLADVPNVIQCDIIHVDSIGSTDRSLLRSIRFLSQPFDE</sequence>
<reference evidence="1" key="1">
    <citation type="submission" date="2022-03" db="EMBL/GenBank/DDBJ databases">
        <title>Draft genome sequence of Aduncisulcus paluster, a free-living microaerophilic Fornicata.</title>
        <authorList>
            <person name="Yuyama I."/>
            <person name="Kume K."/>
            <person name="Tamura T."/>
            <person name="Inagaki Y."/>
            <person name="Hashimoto T."/>
        </authorList>
    </citation>
    <scope>NUCLEOTIDE SEQUENCE</scope>
    <source>
        <strain evidence="1">NY0171</strain>
    </source>
</reference>
<evidence type="ECO:0000313" key="1">
    <source>
        <dbReference type="EMBL" id="GKT36350.1"/>
    </source>
</evidence>